<sequence length="75" mass="8292">MRELTAATYVGVVLQLARRRAPPRTVGHDIYYSKHFPSIASIPKFISTRRAMRSSVGRHAALAGGGRGASRRRDK</sequence>
<gene>
    <name evidence="1" type="ORF">EVAR_44323_1</name>
</gene>
<proteinExistence type="predicted"/>
<dbReference type="AlphaFoldDB" id="A0A4C1X7K4"/>
<comment type="caution">
    <text evidence="1">The sequence shown here is derived from an EMBL/GenBank/DDBJ whole genome shotgun (WGS) entry which is preliminary data.</text>
</comment>
<reference evidence="1 2" key="1">
    <citation type="journal article" date="2019" name="Commun. Biol.">
        <title>The bagworm genome reveals a unique fibroin gene that provides high tensile strength.</title>
        <authorList>
            <person name="Kono N."/>
            <person name="Nakamura H."/>
            <person name="Ohtoshi R."/>
            <person name="Tomita M."/>
            <person name="Numata K."/>
            <person name="Arakawa K."/>
        </authorList>
    </citation>
    <scope>NUCLEOTIDE SEQUENCE [LARGE SCALE GENOMIC DNA]</scope>
</reference>
<accession>A0A4C1X7K4</accession>
<evidence type="ECO:0000313" key="1">
    <source>
        <dbReference type="EMBL" id="GBP59761.1"/>
    </source>
</evidence>
<dbReference type="EMBL" id="BGZK01000770">
    <property type="protein sequence ID" value="GBP59761.1"/>
    <property type="molecule type" value="Genomic_DNA"/>
</dbReference>
<name>A0A4C1X7K4_EUMVA</name>
<dbReference type="Proteomes" id="UP000299102">
    <property type="component" value="Unassembled WGS sequence"/>
</dbReference>
<evidence type="ECO:0000313" key="2">
    <source>
        <dbReference type="Proteomes" id="UP000299102"/>
    </source>
</evidence>
<keyword evidence="2" id="KW-1185">Reference proteome</keyword>
<protein>
    <submittedName>
        <fullName evidence="1">Uncharacterized protein</fullName>
    </submittedName>
</protein>
<organism evidence="1 2">
    <name type="scientific">Eumeta variegata</name>
    <name type="common">Bagworm moth</name>
    <name type="synonym">Eumeta japonica</name>
    <dbReference type="NCBI Taxonomy" id="151549"/>
    <lineage>
        <taxon>Eukaryota</taxon>
        <taxon>Metazoa</taxon>
        <taxon>Ecdysozoa</taxon>
        <taxon>Arthropoda</taxon>
        <taxon>Hexapoda</taxon>
        <taxon>Insecta</taxon>
        <taxon>Pterygota</taxon>
        <taxon>Neoptera</taxon>
        <taxon>Endopterygota</taxon>
        <taxon>Lepidoptera</taxon>
        <taxon>Glossata</taxon>
        <taxon>Ditrysia</taxon>
        <taxon>Tineoidea</taxon>
        <taxon>Psychidae</taxon>
        <taxon>Oiketicinae</taxon>
        <taxon>Eumeta</taxon>
    </lineage>
</organism>